<evidence type="ECO:0000313" key="1">
    <source>
        <dbReference type="EMBL" id="GMF03871.1"/>
    </source>
</evidence>
<name>A0ACB5U7Q8_CANBO</name>
<accession>A0ACB5U7Q8</accession>
<dbReference type="Proteomes" id="UP001165101">
    <property type="component" value="Unassembled WGS sequence"/>
</dbReference>
<proteinExistence type="predicted"/>
<dbReference type="EMBL" id="BSXV01006511">
    <property type="protein sequence ID" value="GMF03871.1"/>
    <property type="molecule type" value="Genomic_DNA"/>
</dbReference>
<evidence type="ECO:0000313" key="2">
    <source>
        <dbReference type="Proteomes" id="UP001165101"/>
    </source>
</evidence>
<comment type="caution">
    <text evidence="1">The sequence shown here is derived from an EMBL/GenBank/DDBJ whole genome shotgun (WGS) entry which is preliminary data.</text>
</comment>
<protein>
    <submittedName>
        <fullName evidence="1">Unnamed protein product</fullName>
    </submittedName>
</protein>
<sequence>MYEYFPVFLKYIINKIRNSFVLNLQTYNPNSLTSSHNDSNDDFNFQNYNLLGDKYQVDHLINRAGYGRSLIKTINIPSDKVSKLIKSCRENRVKLTSLLTAIGQYAMVPCLKEKEAFNIVPVNLRKYMDAEKIKSQYPDFDITFGLYMSGAGIFFPSLISTIERDENSYRSDDGVYFSDNEEDYDYEFDDDDDEADYDSDSEDCYYDTHTSLEEIDESKLTIDTLCIPTITIKI</sequence>
<organism evidence="1 2">
    <name type="scientific">Candida boidinii</name>
    <name type="common">Yeast</name>
    <dbReference type="NCBI Taxonomy" id="5477"/>
    <lineage>
        <taxon>Eukaryota</taxon>
        <taxon>Fungi</taxon>
        <taxon>Dikarya</taxon>
        <taxon>Ascomycota</taxon>
        <taxon>Saccharomycotina</taxon>
        <taxon>Pichiomycetes</taxon>
        <taxon>Pichiales</taxon>
        <taxon>Pichiaceae</taxon>
        <taxon>Ogataea</taxon>
        <taxon>Ogataea/Candida clade</taxon>
    </lineage>
</organism>
<reference evidence="1" key="1">
    <citation type="submission" date="2023-04" db="EMBL/GenBank/DDBJ databases">
        <title>Candida boidinii NBRC 1967.</title>
        <authorList>
            <person name="Ichikawa N."/>
            <person name="Sato H."/>
            <person name="Tonouchi N."/>
        </authorList>
    </citation>
    <scope>NUCLEOTIDE SEQUENCE</scope>
    <source>
        <strain evidence="1">NBRC 1967</strain>
    </source>
</reference>
<keyword evidence="2" id="KW-1185">Reference proteome</keyword>
<gene>
    <name evidence="1" type="ORF">Cboi01_000640100</name>
</gene>